<organism evidence="2">
    <name type="scientific">Paramoeba aestuarina</name>
    <dbReference type="NCBI Taxonomy" id="180227"/>
    <lineage>
        <taxon>Eukaryota</taxon>
        <taxon>Amoebozoa</taxon>
        <taxon>Discosea</taxon>
        <taxon>Flabellinia</taxon>
        <taxon>Dactylopodida</taxon>
        <taxon>Paramoebidae</taxon>
        <taxon>Paramoeba</taxon>
    </lineage>
</organism>
<gene>
    <name evidence="2" type="ORF">NAES01612_LOCUS7713</name>
</gene>
<sequence>MDSSSNESYLSNSDSYGEKYGLFVSRRTKEQVEECQKKGEQLPLKGAGFLVKDNIHTCLPDLVAVGASNSLVFADKQQEKKPELEDSPVVRRLIDAGGAIIGTVNMHELAFGISSTNGSFGAVRNPYNPARIPGGSSGASAAAIALGCGAFSLGTDTGGSVRIPSAFCGTVGLRPTTYTLAQQGVVPIATTTDTIGPIANTVDDVHFAYSLMLPPSSSPPPTPSKLVGKIEGVRVGVPRGYFYEMDEEVEKLVEKSIETLKKAGAVIVEEKFNGEGELVNQGIIKYGFDVFTYEWVPAFKAYLERNGRTCDMTDIVANIGSPDVKGLGENQLGKEPTTKEAYEAGLAYAEKLKKMVNEYFDEHKLDCLVMPTCVVLPPEIGQEKMKIKGKEIESIFAVTHNSLFSPLTATPALSVPAGIVEGIGGVGIDFVGRPGSEFELLAIGKAFEEARGKLPSPPV</sequence>
<dbReference type="EMBL" id="HBKR01011619">
    <property type="protein sequence ID" value="CAE2297326.1"/>
    <property type="molecule type" value="Transcribed_RNA"/>
</dbReference>
<accession>A0A7S4KK19</accession>
<evidence type="ECO:0000313" key="2">
    <source>
        <dbReference type="EMBL" id="CAE2297326.1"/>
    </source>
</evidence>
<evidence type="ECO:0000259" key="1">
    <source>
        <dbReference type="Pfam" id="PF01425"/>
    </source>
</evidence>
<protein>
    <recommendedName>
        <fullName evidence="1">Amidase domain-containing protein</fullName>
    </recommendedName>
</protein>
<dbReference type="AlphaFoldDB" id="A0A7S4KK19"/>
<dbReference type="Pfam" id="PF01425">
    <property type="entry name" value="Amidase"/>
    <property type="match status" value="1"/>
</dbReference>
<dbReference type="InterPro" id="IPR036928">
    <property type="entry name" value="AS_sf"/>
</dbReference>
<reference evidence="2" key="1">
    <citation type="submission" date="2021-01" db="EMBL/GenBank/DDBJ databases">
        <authorList>
            <person name="Corre E."/>
            <person name="Pelletier E."/>
            <person name="Niang G."/>
            <person name="Scheremetjew M."/>
            <person name="Finn R."/>
            <person name="Kale V."/>
            <person name="Holt S."/>
            <person name="Cochrane G."/>
            <person name="Meng A."/>
            <person name="Brown T."/>
            <person name="Cohen L."/>
        </authorList>
    </citation>
    <scope>NUCLEOTIDE SEQUENCE</scope>
    <source>
        <strain evidence="2">SoJaBio B1-5/56/2</strain>
    </source>
</reference>
<dbReference type="Gene3D" id="3.90.1300.10">
    <property type="entry name" value="Amidase signature (AS) domain"/>
    <property type="match status" value="1"/>
</dbReference>
<dbReference type="GO" id="GO:0003824">
    <property type="term" value="F:catalytic activity"/>
    <property type="evidence" value="ECO:0007669"/>
    <property type="project" value="InterPro"/>
</dbReference>
<dbReference type="SUPFAM" id="SSF75304">
    <property type="entry name" value="Amidase signature (AS) enzymes"/>
    <property type="match status" value="1"/>
</dbReference>
<name>A0A7S4KK19_9EUKA</name>
<dbReference type="PANTHER" id="PTHR11895:SF7">
    <property type="entry name" value="GLUTAMYL-TRNA(GLN) AMIDOTRANSFERASE SUBUNIT A, MITOCHONDRIAL"/>
    <property type="match status" value="1"/>
</dbReference>
<proteinExistence type="predicted"/>
<dbReference type="InterPro" id="IPR023631">
    <property type="entry name" value="Amidase_dom"/>
</dbReference>
<feature type="domain" description="Amidase" evidence="1">
    <location>
        <begin position="26"/>
        <end position="441"/>
    </location>
</feature>
<dbReference type="PANTHER" id="PTHR11895">
    <property type="entry name" value="TRANSAMIDASE"/>
    <property type="match status" value="1"/>
</dbReference>
<dbReference type="InterPro" id="IPR000120">
    <property type="entry name" value="Amidase"/>
</dbReference>